<dbReference type="HAMAP" id="MF_03030">
    <property type="entry name" value="MGME1"/>
    <property type="match status" value="1"/>
</dbReference>
<evidence type="ECO:0000259" key="4">
    <source>
        <dbReference type="Pfam" id="PF12705"/>
    </source>
</evidence>
<evidence type="ECO:0000256" key="1">
    <source>
        <dbReference type="ARBA" id="ARBA00022763"/>
    </source>
</evidence>
<keyword evidence="2" id="KW-0067">ATP-binding</keyword>
<dbReference type="Proteomes" id="UP000646053">
    <property type="component" value="Unassembled WGS sequence"/>
</dbReference>
<sequence>MPRYQAKPIKEAGKQYYVSAEGMRVPSVTTILNATKPPEDWDRLMNWKQQVGASQAAQITQTASRRGTGTHRQIQRYLEGKEVACSETVLPYWESVLPVLSAVEQVRLVEGLVVHDKLRYGGVVDCVASYEGVPCVCEWKTADKPKRSLERLYDYPLQMVAYWGAVNRLYDLDLQNALLVVALPHQPAEVFWFEQAAIAQYWQQWEARVEQYWRRMGYFR</sequence>
<evidence type="ECO:0000256" key="3">
    <source>
        <dbReference type="ARBA" id="ARBA00023204"/>
    </source>
</evidence>
<feature type="domain" description="PD-(D/E)XK endonuclease-like" evidence="4">
    <location>
        <begin position="57"/>
        <end position="216"/>
    </location>
</feature>
<keyword evidence="2" id="KW-0547">Nucleotide-binding</keyword>
<dbReference type="GO" id="GO:0008297">
    <property type="term" value="F:single-stranded DNA exodeoxyribonuclease activity"/>
    <property type="evidence" value="ECO:0007669"/>
    <property type="project" value="TreeGrafter"/>
</dbReference>
<dbReference type="AlphaFoldDB" id="A0A8J7Z2D7"/>
<evidence type="ECO:0000313" key="6">
    <source>
        <dbReference type="Proteomes" id="UP000646053"/>
    </source>
</evidence>
<keyword evidence="5" id="KW-0540">Nuclease</keyword>
<keyword evidence="3" id="KW-0234">DNA repair</keyword>
<reference evidence="5" key="1">
    <citation type="submission" date="2019-12" db="EMBL/GenBank/DDBJ databases">
        <title>High-Quality draft genome sequences of three cyanobacteria isolated from the limestone walls of the Old Cathedral of Coimbra.</title>
        <authorList>
            <person name="Tiago I."/>
            <person name="Soares F."/>
            <person name="Portugal A."/>
        </authorList>
    </citation>
    <scope>NUCLEOTIDE SEQUENCE</scope>
    <source>
        <strain evidence="5">A</strain>
    </source>
</reference>
<dbReference type="PANTHER" id="PTHR31340:SF3">
    <property type="entry name" value="MITOCHONDRIAL GENOME MAINTENANCE EXONUCLEASE 1"/>
    <property type="match status" value="1"/>
</dbReference>
<proteinExistence type="inferred from homology"/>
<dbReference type="PANTHER" id="PTHR31340">
    <property type="entry name" value="MITOCHONDRIAL GENOME MAINTENANCE EXONUCLEASE 1"/>
    <property type="match status" value="1"/>
</dbReference>
<name>A0A8J7Z2D7_9CYAN</name>
<gene>
    <name evidence="5" type="ORF">GS601_15950</name>
</gene>
<keyword evidence="1" id="KW-0227">DNA damage</keyword>
<keyword evidence="5" id="KW-0378">Hydrolase</keyword>
<dbReference type="Pfam" id="PF12705">
    <property type="entry name" value="PDDEXK_1"/>
    <property type="match status" value="1"/>
</dbReference>
<protein>
    <submittedName>
        <fullName evidence="5">Exonuclease</fullName>
    </submittedName>
</protein>
<dbReference type="InterPro" id="IPR038726">
    <property type="entry name" value="PDDEXK_AddAB-type"/>
</dbReference>
<evidence type="ECO:0000256" key="2">
    <source>
        <dbReference type="ARBA" id="ARBA00022806"/>
    </source>
</evidence>
<keyword evidence="2" id="KW-0347">Helicase</keyword>
<dbReference type="GO" id="GO:0004386">
    <property type="term" value="F:helicase activity"/>
    <property type="evidence" value="ECO:0007669"/>
    <property type="project" value="UniProtKB-KW"/>
</dbReference>
<evidence type="ECO:0000313" key="5">
    <source>
        <dbReference type="EMBL" id="NDJ18764.1"/>
    </source>
</evidence>
<keyword evidence="5" id="KW-0269">Exonuclease</keyword>
<dbReference type="EMBL" id="WVIE01000019">
    <property type="protein sequence ID" value="NDJ18764.1"/>
    <property type="molecule type" value="Genomic_DNA"/>
</dbReference>
<organism evidence="5 6">
    <name type="scientific">Myxacorys almedinensis A</name>
    <dbReference type="NCBI Taxonomy" id="2690445"/>
    <lineage>
        <taxon>Bacteria</taxon>
        <taxon>Bacillati</taxon>
        <taxon>Cyanobacteriota</taxon>
        <taxon>Cyanophyceae</taxon>
        <taxon>Leptolyngbyales</taxon>
        <taxon>Leptolyngbyaceae</taxon>
        <taxon>Myxacorys</taxon>
        <taxon>Myxacorys almedinensis</taxon>
    </lineage>
</organism>
<dbReference type="GO" id="GO:0006281">
    <property type="term" value="P:DNA repair"/>
    <property type="evidence" value="ECO:0007669"/>
    <property type="project" value="UniProtKB-KW"/>
</dbReference>
<keyword evidence="6" id="KW-1185">Reference proteome</keyword>
<accession>A0A8J7Z2D7</accession>
<comment type="caution">
    <text evidence="5">The sequence shown here is derived from an EMBL/GenBank/DDBJ whole genome shotgun (WGS) entry which is preliminary data.</text>
</comment>